<reference evidence="2 3" key="1">
    <citation type="journal article" date="2022" name="Nat. Ecol. Evol.">
        <title>A masculinizing supergene underlies an exaggerated male reproductive morph in a spider.</title>
        <authorList>
            <person name="Hendrickx F."/>
            <person name="De Corte Z."/>
            <person name="Sonet G."/>
            <person name="Van Belleghem S.M."/>
            <person name="Kostlbacher S."/>
            <person name="Vangestel C."/>
        </authorList>
    </citation>
    <scope>NUCLEOTIDE SEQUENCE [LARGE SCALE GENOMIC DNA]</scope>
    <source>
        <strain evidence="2">W744_W776</strain>
    </source>
</reference>
<gene>
    <name evidence="2" type="ORF">JTE90_026228</name>
</gene>
<keyword evidence="1" id="KW-0540">Nuclease</keyword>
<dbReference type="PANTHER" id="PTHR31340:SF3">
    <property type="entry name" value="MITOCHONDRIAL GENOME MAINTENANCE EXONUCLEASE 1"/>
    <property type="match status" value="1"/>
</dbReference>
<dbReference type="GO" id="GO:0005739">
    <property type="term" value="C:mitochondrion"/>
    <property type="evidence" value="ECO:0007669"/>
    <property type="project" value="UniProtKB-SubCell"/>
</dbReference>
<dbReference type="InterPro" id="IPR011335">
    <property type="entry name" value="Restrct_endonuc-II-like"/>
</dbReference>
<dbReference type="Proteomes" id="UP000827092">
    <property type="component" value="Unassembled WGS sequence"/>
</dbReference>
<comment type="function">
    <text evidence="1">Metal-dependent single-stranded DNA (ssDNA) exonuclease involved in mitochondrial genome maintenance.</text>
</comment>
<dbReference type="EMBL" id="JAFNEN010000552">
    <property type="protein sequence ID" value="KAG8180754.1"/>
    <property type="molecule type" value="Genomic_DNA"/>
</dbReference>
<organism evidence="2 3">
    <name type="scientific">Oedothorax gibbosus</name>
    <dbReference type="NCBI Taxonomy" id="931172"/>
    <lineage>
        <taxon>Eukaryota</taxon>
        <taxon>Metazoa</taxon>
        <taxon>Ecdysozoa</taxon>
        <taxon>Arthropoda</taxon>
        <taxon>Chelicerata</taxon>
        <taxon>Arachnida</taxon>
        <taxon>Araneae</taxon>
        <taxon>Araneomorphae</taxon>
        <taxon>Entelegynae</taxon>
        <taxon>Araneoidea</taxon>
        <taxon>Linyphiidae</taxon>
        <taxon>Erigoninae</taxon>
        <taxon>Oedothorax</taxon>
    </lineage>
</organism>
<keyword evidence="1" id="KW-0496">Mitochondrion</keyword>
<name>A0AAV6U9H3_9ARAC</name>
<proteinExistence type="inferred from homology"/>
<sequence>MIIRQNFITKYSGSTKRNLTIFTKNETNKKISIVKRNYPSDPKASTVILETKEASEVMKKLNWELKHMYGPILQPKTVTNQPILKRGVNYRTENLINDPTPIHEYDKPIISEISSFPLLNKTSNVGKSVFLNKANLLREDLLDRCALKPPSVSRILEKTMPEENALRLKLWKQKMIEELGEDGFKKYHEEILAKGSSLHASINSYLTSESEVSVQESNAGHWESLKAVFPQIKNIKLLEERVSHPFLCYQGIVDCFAEYRGRLVVVDWKTSKKSKSSLSSTFDNPLQIAAYVGALNFDSRLQYLVNNGLIVVAYESGSPASELFIDDEKMKRYWKEWLKRVKKYWEMVEAEQS</sequence>
<keyword evidence="1" id="KW-0269">Exonuclease</keyword>
<accession>A0AAV6U9H3</accession>
<dbReference type="HAMAP" id="MF_03030">
    <property type="entry name" value="MGME1"/>
    <property type="match status" value="1"/>
</dbReference>
<evidence type="ECO:0000313" key="2">
    <source>
        <dbReference type="EMBL" id="KAG8180754.1"/>
    </source>
</evidence>
<comment type="subcellular location">
    <subcellularLocation>
        <location evidence="1">Mitochondrion</location>
    </subcellularLocation>
</comment>
<dbReference type="AlphaFoldDB" id="A0AAV6U9H3"/>
<dbReference type="GO" id="GO:0006264">
    <property type="term" value="P:mitochondrial DNA replication"/>
    <property type="evidence" value="ECO:0007669"/>
    <property type="project" value="TreeGrafter"/>
</dbReference>
<feature type="active site" evidence="1">
    <location>
        <position position="269"/>
    </location>
</feature>
<evidence type="ECO:0000256" key="1">
    <source>
        <dbReference type="HAMAP-Rule" id="MF_03030"/>
    </source>
</evidence>
<keyword evidence="1" id="KW-0378">Hydrolase</keyword>
<dbReference type="EC" id="3.1.-.-" evidence="1"/>
<dbReference type="PANTHER" id="PTHR31340">
    <property type="entry name" value="MITOCHONDRIAL GENOME MAINTENANCE EXONUCLEASE 1"/>
    <property type="match status" value="1"/>
</dbReference>
<protein>
    <recommendedName>
        <fullName evidence="1">Mitochondrial genome maintenance exonuclease 1</fullName>
        <ecNumber evidence="1">3.1.-.-</ecNumber>
    </recommendedName>
</protein>
<keyword evidence="3" id="KW-1185">Reference proteome</keyword>
<feature type="active site" evidence="1">
    <location>
        <position position="254"/>
    </location>
</feature>
<feature type="active site" evidence="1">
    <location>
        <position position="267"/>
    </location>
</feature>
<dbReference type="SUPFAM" id="SSF52980">
    <property type="entry name" value="Restriction endonuclease-like"/>
    <property type="match status" value="1"/>
</dbReference>
<dbReference type="GO" id="GO:0008297">
    <property type="term" value="F:single-stranded DNA exodeoxyribonuclease activity"/>
    <property type="evidence" value="ECO:0007669"/>
    <property type="project" value="UniProtKB-UniRule"/>
</dbReference>
<dbReference type="Gene3D" id="3.90.320.10">
    <property type="match status" value="1"/>
</dbReference>
<dbReference type="InterPro" id="IPR011604">
    <property type="entry name" value="PDDEXK-like_dom_sf"/>
</dbReference>
<dbReference type="GO" id="GO:0043504">
    <property type="term" value="P:mitochondrial DNA repair"/>
    <property type="evidence" value="ECO:0007669"/>
    <property type="project" value="UniProtKB-UniRule"/>
</dbReference>
<comment type="similarity">
    <text evidence="1">Belongs to the MGME1 family.</text>
</comment>
<comment type="caution">
    <text evidence="2">The sequence shown here is derived from an EMBL/GenBank/DDBJ whole genome shotgun (WGS) entry which is preliminary data.</text>
</comment>
<evidence type="ECO:0000313" key="3">
    <source>
        <dbReference type="Proteomes" id="UP000827092"/>
    </source>
</evidence>